<dbReference type="InterPro" id="IPR037579">
    <property type="entry name" value="FIB_ANG-like"/>
</dbReference>
<dbReference type="OMA" id="FTWKDSE"/>
<evidence type="ECO:0000256" key="4">
    <source>
        <dbReference type="ARBA" id="ARBA00023054"/>
    </source>
</evidence>
<dbReference type="GO" id="GO:0005576">
    <property type="term" value="C:extracellular region"/>
    <property type="evidence" value="ECO:0007669"/>
    <property type="project" value="UniProtKB-SubCell"/>
</dbReference>
<keyword evidence="2" id="KW-0964">Secreted</keyword>
<evidence type="ECO:0000256" key="5">
    <source>
        <dbReference type="ARBA" id="ARBA00023157"/>
    </source>
</evidence>
<evidence type="ECO:0000256" key="3">
    <source>
        <dbReference type="ARBA" id="ARBA00022729"/>
    </source>
</evidence>
<evidence type="ECO:0000259" key="8">
    <source>
        <dbReference type="PROSITE" id="PS51406"/>
    </source>
</evidence>
<keyword evidence="6" id="KW-0325">Glycoprotein</keyword>
<dbReference type="PROSITE" id="PS00514">
    <property type="entry name" value="FIBRINOGEN_C_1"/>
    <property type="match status" value="1"/>
</dbReference>
<dbReference type="SUPFAM" id="SSF56496">
    <property type="entry name" value="Fibrinogen C-terminal domain-like"/>
    <property type="match status" value="1"/>
</dbReference>
<keyword evidence="5" id="KW-1015">Disulfide bond</keyword>
<dbReference type="Proteomes" id="UP001165740">
    <property type="component" value="Chromosome 1"/>
</dbReference>
<dbReference type="GeneID" id="106067505"/>
<protein>
    <submittedName>
        <fullName evidence="10 11">Angiopoietin-1-like</fullName>
    </submittedName>
</protein>
<dbReference type="InterPro" id="IPR036056">
    <property type="entry name" value="Fibrinogen-like_C"/>
</dbReference>
<organism evidence="9 10">
    <name type="scientific">Biomphalaria glabrata</name>
    <name type="common">Bloodfluke planorb</name>
    <name type="synonym">Freshwater snail</name>
    <dbReference type="NCBI Taxonomy" id="6526"/>
    <lineage>
        <taxon>Eukaryota</taxon>
        <taxon>Metazoa</taxon>
        <taxon>Spiralia</taxon>
        <taxon>Lophotrochozoa</taxon>
        <taxon>Mollusca</taxon>
        <taxon>Gastropoda</taxon>
        <taxon>Heterobranchia</taxon>
        <taxon>Euthyneura</taxon>
        <taxon>Panpulmonata</taxon>
        <taxon>Hygrophila</taxon>
        <taxon>Lymnaeoidea</taxon>
        <taxon>Planorbidae</taxon>
        <taxon>Biomphalaria</taxon>
    </lineage>
</organism>
<keyword evidence="3 7" id="KW-0732">Signal</keyword>
<dbReference type="SMART" id="SM00186">
    <property type="entry name" value="FBG"/>
    <property type="match status" value="1"/>
</dbReference>
<dbReference type="FunFam" id="3.90.215.10:FF:000001">
    <property type="entry name" value="Tenascin isoform 1"/>
    <property type="match status" value="1"/>
</dbReference>
<evidence type="ECO:0000313" key="10">
    <source>
        <dbReference type="RefSeq" id="XP_055897973.1"/>
    </source>
</evidence>
<proteinExistence type="predicted"/>
<dbReference type="InterPro" id="IPR002181">
    <property type="entry name" value="Fibrinogen_a/b/g_C_dom"/>
</dbReference>
<evidence type="ECO:0000256" key="2">
    <source>
        <dbReference type="ARBA" id="ARBA00022525"/>
    </source>
</evidence>
<accession>A0A9W3BEW6</accession>
<dbReference type="RefSeq" id="XP_055897980.1">
    <property type="nucleotide sequence ID" value="XM_056042005.1"/>
</dbReference>
<gene>
    <name evidence="10 11" type="primary">LOC106067505</name>
</gene>
<name>A0A9W3BEW6_BIOGL</name>
<evidence type="ECO:0000313" key="11">
    <source>
        <dbReference type="RefSeq" id="XP_055897980.1"/>
    </source>
</evidence>
<evidence type="ECO:0000256" key="6">
    <source>
        <dbReference type="ARBA" id="ARBA00023180"/>
    </source>
</evidence>
<sequence length="566" mass="66520">MYPVTSMSSLKTVFTHLLLWTYLAHEARGSDTAHCSSIFHVWQPGQDAQQMIRDVYHKVDNWTAMTKFEIAEMKMRLVEESNRISNWTYSVDKRVFQIQMNEMDDELQQMKYSETTAKLHLLLEQMDRRVNDLERWMYNVRNKLRSSRSSNVGSSSVSGEDSFMNLPQQQGISTDLGTMLKNSVGDLKAEWLLLKRDVEAVKKESLLCAECHKGRSNDTSQLSLALNQTRNQTREVENKLYDVIEKQVRLEQKLNKLVGDSEHMKFQLEQQKMDYRHQETSVTSLFITTTALQKELKEVALKMETFPNGNLDLTRDTREELLLPKHDDVIPIDNSVNDVIDRARDCHDIYRSGYRVSALYEIWPEKSRSMIPVYCQMINNTGYTVIQRRIDGSVNFNRRWSEYKYGFGNPYGEFWAGNELIHLLTKQRSYTLRVDFWTWEGTKFYAEYQRFYVEGEKDNYKLLVGEYTGDAGDSLVYHDKMAFSTEDVDNDLHERHCAAENKGGWWYNSCFYSQLNGVYHTAWYSQGQSHYADGIVWYTLKDSEFYSLKKVEMKIKLNDRELNERI</sequence>
<comment type="subcellular location">
    <subcellularLocation>
        <location evidence="1">Secreted</location>
    </subcellularLocation>
</comment>
<feature type="chain" id="PRO_5044703036" evidence="7">
    <location>
        <begin position="30"/>
        <end position="566"/>
    </location>
</feature>
<evidence type="ECO:0000256" key="1">
    <source>
        <dbReference type="ARBA" id="ARBA00004613"/>
    </source>
</evidence>
<dbReference type="Pfam" id="PF00147">
    <property type="entry name" value="Fibrinogen_C"/>
    <property type="match status" value="1"/>
</dbReference>
<dbReference type="OrthoDB" id="7735550at2759"/>
<dbReference type="AlphaFoldDB" id="A0A9W3BEW6"/>
<feature type="signal peptide" evidence="7">
    <location>
        <begin position="1"/>
        <end position="29"/>
    </location>
</feature>
<evidence type="ECO:0000313" key="9">
    <source>
        <dbReference type="Proteomes" id="UP001165740"/>
    </source>
</evidence>
<reference evidence="10 11" key="1">
    <citation type="submission" date="2025-04" db="UniProtKB">
        <authorList>
            <consortium name="RefSeq"/>
        </authorList>
    </citation>
    <scope>IDENTIFICATION</scope>
</reference>
<dbReference type="RefSeq" id="XP_055897973.1">
    <property type="nucleotide sequence ID" value="XM_056041998.1"/>
</dbReference>
<dbReference type="PANTHER" id="PTHR47221">
    <property type="entry name" value="FIBRINOGEN ALPHA CHAIN"/>
    <property type="match status" value="1"/>
</dbReference>
<evidence type="ECO:0000256" key="7">
    <source>
        <dbReference type="SAM" id="SignalP"/>
    </source>
</evidence>
<dbReference type="Gene3D" id="3.90.215.10">
    <property type="entry name" value="Gamma Fibrinogen, chain A, domain 1"/>
    <property type="match status" value="1"/>
</dbReference>
<dbReference type="PANTHER" id="PTHR47221:SF6">
    <property type="entry name" value="FIBRINOGEN ALPHA CHAIN"/>
    <property type="match status" value="1"/>
</dbReference>
<dbReference type="PROSITE" id="PS51406">
    <property type="entry name" value="FIBRINOGEN_C_2"/>
    <property type="match status" value="1"/>
</dbReference>
<dbReference type="CDD" id="cd00087">
    <property type="entry name" value="FReD"/>
    <property type="match status" value="1"/>
</dbReference>
<feature type="domain" description="Fibrinogen C-terminal" evidence="8">
    <location>
        <begin position="337"/>
        <end position="559"/>
    </location>
</feature>
<keyword evidence="9" id="KW-1185">Reference proteome</keyword>
<dbReference type="InterPro" id="IPR020837">
    <property type="entry name" value="Fibrinogen_CS"/>
</dbReference>
<dbReference type="InterPro" id="IPR014716">
    <property type="entry name" value="Fibrinogen_a/b/g_C_1"/>
</dbReference>
<keyword evidence="4" id="KW-0175">Coiled coil</keyword>